<evidence type="ECO:0000313" key="2">
    <source>
        <dbReference type="EMBL" id="CAK0831603.1"/>
    </source>
</evidence>
<evidence type="ECO:0000256" key="1">
    <source>
        <dbReference type="SAM" id="MobiDB-lite"/>
    </source>
</evidence>
<accession>A0ABN9SIT8</accession>
<feature type="region of interest" description="Disordered" evidence="1">
    <location>
        <begin position="1"/>
        <end position="21"/>
    </location>
</feature>
<reference evidence="2" key="1">
    <citation type="submission" date="2023-10" db="EMBL/GenBank/DDBJ databases">
        <authorList>
            <person name="Chen Y."/>
            <person name="Shah S."/>
            <person name="Dougan E. K."/>
            <person name="Thang M."/>
            <person name="Chan C."/>
        </authorList>
    </citation>
    <scope>NUCLEOTIDE SEQUENCE [LARGE SCALE GENOMIC DNA]</scope>
</reference>
<dbReference type="Proteomes" id="UP001189429">
    <property type="component" value="Unassembled WGS sequence"/>
</dbReference>
<evidence type="ECO:0000313" key="3">
    <source>
        <dbReference type="Proteomes" id="UP001189429"/>
    </source>
</evidence>
<evidence type="ECO:0008006" key="4">
    <source>
        <dbReference type="Google" id="ProtNLM"/>
    </source>
</evidence>
<keyword evidence="3" id="KW-1185">Reference proteome</keyword>
<comment type="caution">
    <text evidence="2">The sequence shown here is derived from an EMBL/GenBank/DDBJ whole genome shotgun (WGS) entry which is preliminary data.</text>
</comment>
<name>A0ABN9SIT8_9DINO</name>
<sequence length="280" mass="31455">MWKEQFAHAGPGDAAAEPQGRSVKYRQIECTEDKQKIDLALKLGVIANQKARLLAAACTVEIEMLVEGPIMRAMAKAHAEEYLPRVKGKAGHGLGAPDSFLLTAAIITMLESCEEGFKAPLKEYLDKFKPGSKEAQHIVGLFRTEKMYDSKKKRLIIGMKDEKFEKILVSAIESVEKRAAFSGPRPPGHLELEGQKLVIDRDHEWSKDLEWIIGAVPVIDDCHEWFRDREWIIGETPVDDDCHMWFRDLEWIIGAPPSSNDDRAWIGFVGEGTSIESLVT</sequence>
<gene>
    <name evidence="2" type="ORF">PCOR1329_LOCUS29890</name>
</gene>
<protein>
    <recommendedName>
        <fullName evidence="4">Peptidase M20 dimerisation domain-containing protein</fullName>
    </recommendedName>
</protein>
<proteinExistence type="predicted"/>
<dbReference type="EMBL" id="CAUYUJ010011337">
    <property type="protein sequence ID" value="CAK0831603.1"/>
    <property type="molecule type" value="Genomic_DNA"/>
</dbReference>
<organism evidence="2 3">
    <name type="scientific">Prorocentrum cordatum</name>
    <dbReference type="NCBI Taxonomy" id="2364126"/>
    <lineage>
        <taxon>Eukaryota</taxon>
        <taxon>Sar</taxon>
        <taxon>Alveolata</taxon>
        <taxon>Dinophyceae</taxon>
        <taxon>Prorocentrales</taxon>
        <taxon>Prorocentraceae</taxon>
        <taxon>Prorocentrum</taxon>
    </lineage>
</organism>